<name>A0A5C6ME08_9PLAN</name>
<dbReference type="Proteomes" id="UP000321083">
    <property type="component" value="Unassembled WGS sequence"/>
</dbReference>
<evidence type="ECO:0000313" key="4">
    <source>
        <dbReference type="EMBL" id="TWW12784.1"/>
    </source>
</evidence>
<reference evidence="4 5" key="2">
    <citation type="submission" date="2019-08" db="EMBL/GenBank/DDBJ databases">
        <authorList>
            <person name="Henke P."/>
        </authorList>
    </citation>
    <scope>NUCLEOTIDE SEQUENCE [LARGE SCALE GENOMIC DNA]</scope>
    <source>
        <strain evidence="4">Phe10_nw2017</strain>
    </source>
</reference>
<keyword evidence="3" id="KW-0460">Magnesium</keyword>
<organism evidence="4 5">
    <name type="scientific">Planctomyces bekefii</name>
    <dbReference type="NCBI Taxonomy" id="1653850"/>
    <lineage>
        <taxon>Bacteria</taxon>
        <taxon>Pseudomonadati</taxon>
        <taxon>Planctomycetota</taxon>
        <taxon>Planctomycetia</taxon>
        <taxon>Planctomycetales</taxon>
        <taxon>Planctomycetaceae</taxon>
        <taxon>Planctomyces</taxon>
    </lineage>
</organism>
<dbReference type="EMBL" id="SRHE01000002">
    <property type="protein sequence ID" value="TWW12784.1"/>
    <property type="molecule type" value="Genomic_DNA"/>
</dbReference>
<keyword evidence="5" id="KW-1185">Reference proteome</keyword>
<dbReference type="PANTHER" id="PTHR32308:SF10">
    <property type="entry name" value="CITRATE LYASE SUBUNIT BETA"/>
    <property type="match status" value="1"/>
</dbReference>
<comment type="caution">
    <text evidence="4">The sequence shown here is derived from an EMBL/GenBank/DDBJ whole genome shotgun (WGS) entry which is preliminary data.</text>
</comment>
<evidence type="ECO:0000256" key="1">
    <source>
        <dbReference type="ARBA" id="ARBA00001946"/>
    </source>
</evidence>
<dbReference type="GO" id="GO:0000287">
    <property type="term" value="F:magnesium ion binding"/>
    <property type="evidence" value="ECO:0007669"/>
    <property type="project" value="TreeGrafter"/>
</dbReference>
<evidence type="ECO:0000256" key="3">
    <source>
        <dbReference type="ARBA" id="ARBA00022842"/>
    </source>
</evidence>
<dbReference type="InterPro" id="IPR040442">
    <property type="entry name" value="Pyrv_kinase-like_dom_sf"/>
</dbReference>
<dbReference type="Pfam" id="PF22484">
    <property type="entry name" value="DUF6986"/>
    <property type="match status" value="1"/>
</dbReference>
<dbReference type="Gene3D" id="3.20.20.60">
    <property type="entry name" value="Phosphoenolpyruvate-binding domains"/>
    <property type="match status" value="1"/>
</dbReference>
<dbReference type="InterPro" id="IPR054255">
    <property type="entry name" value="DUF6986"/>
</dbReference>
<evidence type="ECO:0000256" key="2">
    <source>
        <dbReference type="ARBA" id="ARBA00022723"/>
    </source>
</evidence>
<dbReference type="InterPro" id="IPR015813">
    <property type="entry name" value="Pyrv/PenolPyrv_kinase-like_dom"/>
</dbReference>
<sequence>MDLVLTESQLRRVFSELERANAAQAGRLRGQIGDRHPVHTVYGGAQLFRAETIEKLGEYARSHFQTYGVDAATFAAAIGLQSTDPEDQNWLENTVFERVKAKLHREAVEDFRVDFEDGFGFRADAEEDEVAKKVADEMARALKANRLSPFIGIRIKSLSEETKKRSVRTLDLFLARLLNESGGVIPPGFVITIPKTACIEHVQAAADIFDMLETHHKLPAGALKLEIMIETTTALLAADGRSPLSSMIRAGRGRIVGVHFGTYDYTAHCDVAAPMQAMSHPAAQFALQWMKVAFAGEAVALSDGASNTIPVGPHRIKDPGPQLTPEKLQENTKAVHSAWRVCFQNIQNSLRNGFYQGWDLHPGQIPVRYAATYSFFLDGLAPATQRLRAFVDRASQATLSRQTFDDAATGQGLLNFFLRAYHCGAMTSDELQRTGLTLKDIESKSFFKIVDAKIDS</sequence>
<dbReference type="PANTHER" id="PTHR32308">
    <property type="entry name" value="LYASE BETA SUBUNIT, PUTATIVE (AFU_ORTHOLOGUE AFUA_4G13030)-RELATED"/>
    <property type="match status" value="1"/>
</dbReference>
<dbReference type="SUPFAM" id="SSF51621">
    <property type="entry name" value="Phosphoenolpyruvate/pyruvate domain"/>
    <property type="match status" value="1"/>
</dbReference>
<keyword evidence="2" id="KW-0479">Metal-binding</keyword>
<reference evidence="4 5" key="1">
    <citation type="submission" date="2019-08" db="EMBL/GenBank/DDBJ databases">
        <title>100 year-old enigma solved: identification of Planctomyces bekefii, the type genus and species of the phylum Planctomycetes.</title>
        <authorList>
            <person name="Svetlana D.N."/>
            <person name="Overmann J."/>
        </authorList>
    </citation>
    <scope>NUCLEOTIDE SEQUENCE [LARGE SCALE GENOMIC DNA]</scope>
    <source>
        <strain evidence="4">Phe10_nw2017</strain>
    </source>
</reference>
<evidence type="ECO:0000313" key="5">
    <source>
        <dbReference type="Proteomes" id="UP000321083"/>
    </source>
</evidence>
<dbReference type="AlphaFoldDB" id="A0A5C6ME08"/>
<proteinExistence type="predicted"/>
<comment type="cofactor">
    <cofactor evidence="1">
        <name>Mg(2+)</name>
        <dbReference type="ChEBI" id="CHEBI:18420"/>
    </cofactor>
</comment>
<dbReference type="GO" id="GO:0003824">
    <property type="term" value="F:catalytic activity"/>
    <property type="evidence" value="ECO:0007669"/>
    <property type="project" value="InterPro"/>
</dbReference>
<gene>
    <name evidence="4" type="ORF">E3A20_00190</name>
</gene>
<protein>
    <submittedName>
        <fullName evidence="4">Aldolase</fullName>
    </submittedName>
</protein>
<accession>A0A5C6ME08</accession>
<dbReference type="GO" id="GO:0006107">
    <property type="term" value="P:oxaloacetate metabolic process"/>
    <property type="evidence" value="ECO:0007669"/>
    <property type="project" value="TreeGrafter"/>
</dbReference>